<protein>
    <recommendedName>
        <fullName evidence="4">Ig-like domain-containing protein</fullName>
    </recommendedName>
</protein>
<reference evidence="2 3" key="1">
    <citation type="submission" date="2016-04" db="EMBL/GenBank/DDBJ databases">
        <title>A degradative enzymes factory behind the ericoid mycorrhizal symbiosis.</title>
        <authorList>
            <consortium name="DOE Joint Genome Institute"/>
            <person name="Martino E."/>
            <person name="Morin E."/>
            <person name="Grelet G."/>
            <person name="Kuo A."/>
            <person name="Kohler A."/>
            <person name="Daghino S."/>
            <person name="Barry K."/>
            <person name="Choi C."/>
            <person name="Cichocki N."/>
            <person name="Clum A."/>
            <person name="Copeland A."/>
            <person name="Hainaut M."/>
            <person name="Haridas S."/>
            <person name="Labutti K."/>
            <person name="Lindquist E."/>
            <person name="Lipzen A."/>
            <person name="Khouja H.-R."/>
            <person name="Murat C."/>
            <person name="Ohm R."/>
            <person name="Olson A."/>
            <person name="Spatafora J."/>
            <person name="Veneault-Fourrey C."/>
            <person name="Henrissat B."/>
            <person name="Grigoriev I."/>
            <person name="Martin F."/>
            <person name="Perotto S."/>
        </authorList>
    </citation>
    <scope>NUCLEOTIDE SEQUENCE [LARGE SCALE GENOMIC DNA]</scope>
    <source>
        <strain evidence="2 3">F</strain>
    </source>
</reference>
<evidence type="ECO:0000313" key="3">
    <source>
        <dbReference type="Proteomes" id="UP000235786"/>
    </source>
</evidence>
<dbReference type="EMBL" id="KZ613951">
    <property type="protein sequence ID" value="PMD36213.1"/>
    <property type="molecule type" value="Genomic_DNA"/>
</dbReference>
<keyword evidence="3" id="KW-1185">Reference proteome</keyword>
<dbReference type="Proteomes" id="UP000235786">
    <property type="component" value="Unassembled WGS sequence"/>
</dbReference>
<evidence type="ECO:0000256" key="1">
    <source>
        <dbReference type="SAM" id="SignalP"/>
    </source>
</evidence>
<dbReference type="OrthoDB" id="3559591at2759"/>
<evidence type="ECO:0008006" key="4">
    <source>
        <dbReference type="Google" id="ProtNLM"/>
    </source>
</evidence>
<feature type="signal peptide" evidence="1">
    <location>
        <begin position="1"/>
        <end position="21"/>
    </location>
</feature>
<proteinExistence type="predicted"/>
<name>A0A2J6RCH1_HYAVF</name>
<accession>A0A2J6RCH1</accession>
<sequence length="293" mass="31285">MFSLPRPLGLLVLLAIKSVIGTEQDSCGPDIQTIGVLKTYTTIITTGVTPITSLDSLTEESLLTAPHLCYTHTVLAPYTLSTTPCIKIAECLTVKTLTEYRPRHDTCCDSTPTITLPSPSPVCKLGCGTKIIGTTTITLDSSAFFHPISTSTALVLPQPDPSIAPTLIYSEDNYNDGYKLVKKAPSTVIHPASATPPPLSVDLTLTGDVLEEEDTVSYSCTRTMRQMVTLYGGDTSTFAPNTYTTTETMDGCDGCTLVTQHWGGPGPVVFYSATVTDPSTRTATRFVCKPTGD</sequence>
<feature type="chain" id="PRO_5014395230" description="Ig-like domain-containing protein" evidence="1">
    <location>
        <begin position="22"/>
        <end position="293"/>
    </location>
</feature>
<dbReference type="AlphaFoldDB" id="A0A2J6RCH1"/>
<gene>
    <name evidence="2" type="ORF">L207DRAFT_533095</name>
</gene>
<keyword evidence="1" id="KW-0732">Signal</keyword>
<organism evidence="2 3">
    <name type="scientific">Hyaloscypha variabilis (strain UAMH 11265 / GT02V1 / F)</name>
    <name type="common">Meliniomyces variabilis</name>
    <dbReference type="NCBI Taxonomy" id="1149755"/>
    <lineage>
        <taxon>Eukaryota</taxon>
        <taxon>Fungi</taxon>
        <taxon>Dikarya</taxon>
        <taxon>Ascomycota</taxon>
        <taxon>Pezizomycotina</taxon>
        <taxon>Leotiomycetes</taxon>
        <taxon>Helotiales</taxon>
        <taxon>Hyaloscyphaceae</taxon>
        <taxon>Hyaloscypha</taxon>
        <taxon>Hyaloscypha variabilis</taxon>
    </lineage>
</organism>
<evidence type="ECO:0000313" key="2">
    <source>
        <dbReference type="EMBL" id="PMD36213.1"/>
    </source>
</evidence>